<evidence type="ECO:0000313" key="1">
    <source>
        <dbReference type="EMBL" id="SQJ00057.1"/>
    </source>
</evidence>
<dbReference type="AlphaFoldDB" id="A0AAX2J827"/>
<dbReference type="EMBL" id="LS483487">
    <property type="protein sequence ID" value="SQJ00057.1"/>
    <property type="molecule type" value="Genomic_DNA"/>
</dbReference>
<dbReference type="RefSeq" id="WP_231940494.1">
    <property type="nucleotide sequence ID" value="NZ_LS483487.1"/>
</dbReference>
<proteinExistence type="predicted"/>
<name>A0AAX2J827_9FUSO</name>
<protein>
    <submittedName>
        <fullName evidence="1">Predicted membrane protein (DUF2207)</fullName>
    </submittedName>
</protein>
<reference evidence="1 2" key="1">
    <citation type="submission" date="2018-06" db="EMBL/GenBank/DDBJ databases">
        <authorList>
            <consortium name="Pathogen Informatics"/>
            <person name="Doyle S."/>
        </authorList>
    </citation>
    <scope>NUCLEOTIDE SEQUENCE [LARGE SCALE GENOMIC DNA]</scope>
    <source>
        <strain evidence="1 2">NCTC12112</strain>
    </source>
</reference>
<organism evidence="1 2">
    <name type="scientific">Fusobacterium ulcerans</name>
    <dbReference type="NCBI Taxonomy" id="861"/>
    <lineage>
        <taxon>Bacteria</taxon>
        <taxon>Fusobacteriati</taxon>
        <taxon>Fusobacteriota</taxon>
        <taxon>Fusobacteriia</taxon>
        <taxon>Fusobacteriales</taxon>
        <taxon>Fusobacteriaceae</taxon>
        <taxon>Fusobacterium</taxon>
    </lineage>
</organism>
<gene>
    <name evidence="1" type="ORF">NCTC12112_00412</name>
</gene>
<accession>A0AAX2J827</accession>
<evidence type="ECO:0000313" key="2">
    <source>
        <dbReference type="Proteomes" id="UP000249008"/>
    </source>
</evidence>
<sequence>MKRLRKIYLIIAVFFTVFSVIFSAPSYRIDSLDITAKIQEDGSVVIEEIALYNASEINGVLYNIDAKGYGKLQSLEVFYEKNGEFVSAVNDRGTASGMYTVSVSDELYKIKLYSPMRNEKDILASGMFFLEE</sequence>
<dbReference type="Proteomes" id="UP000249008">
    <property type="component" value="Chromosome 1"/>
</dbReference>